<feature type="compositionally biased region" description="Basic and acidic residues" evidence="1">
    <location>
        <begin position="163"/>
        <end position="179"/>
    </location>
</feature>
<feature type="region of interest" description="Disordered" evidence="1">
    <location>
        <begin position="148"/>
        <end position="215"/>
    </location>
</feature>
<evidence type="ECO:0000313" key="2">
    <source>
        <dbReference type="EMBL" id="MED6152594.1"/>
    </source>
</evidence>
<organism evidence="2 3">
    <name type="scientific">Stylosanthes scabra</name>
    <dbReference type="NCBI Taxonomy" id="79078"/>
    <lineage>
        <taxon>Eukaryota</taxon>
        <taxon>Viridiplantae</taxon>
        <taxon>Streptophyta</taxon>
        <taxon>Embryophyta</taxon>
        <taxon>Tracheophyta</taxon>
        <taxon>Spermatophyta</taxon>
        <taxon>Magnoliopsida</taxon>
        <taxon>eudicotyledons</taxon>
        <taxon>Gunneridae</taxon>
        <taxon>Pentapetalae</taxon>
        <taxon>rosids</taxon>
        <taxon>fabids</taxon>
        <taxon>Fabales</taxon>
        <taxon>Fabaceae</taxon>
        <taxon>Papilionoideae</taxon>
        <taxon>50 kb inversion clade</taxon>
        <taxon>dalbergioids sensu lato</taxon>
        <taxon>Dalbergieae</taxon>
        <taxon>Pterocarpus clade</taxon>
        <taxon>Stylosanthes</taxon>
    </lineage>
</organism>
<accession>A0ABU6TVQ8</accession>
<evidence type="ECO:0000256" key="1">
    <source>
        <dbReference type="SAM" id="MobiDB-lite"/>
    </source>
</evidence>
<proteinExistence type="predicted"/>
<protein>
    <submittedName>
        <fullName evidence="2">Uncharacterized protein</fullName>
    </submittedName>
</protein>
<feature type="non-terminal residue" evidence="2">
    <location>
        <position position="1"/>
    </location>
</feature>
<dbReference type="EMBL" id="JASCZI010092624">
    <property type="protein sequence ID" value="MED6152594.1"/>
    <property type="molecule type" value="Genomic_DNA"/>
</dbReference>
<evidence type="ECO:0000313" key="3">
    <source>
        <dbReference type="Proteomes" id="UP001341840"/>
    </source>
</evidence>
<reference evidence="2 3" key="1">
    <citation type="journal article" date="2023" name="Plants (Basel)">
        <title>Bridging the Gap: Combining Genomics and Transcriptomics Approaches to Understand Stylosanthes scabra, an Orphan Legume from the Brazilian Caatinga.</title>
        <authorList>
            <person name="Ferreira-Neto J.R.C."/>
            <person name="da Silva M.D."/>
            <person name="Binneck E."/>
            <person name="de Melo N.F."/>
            <person name="da Silva R.H."/>
            <person name="de Melo A.L.T.M."/>
            <person name="Pandolfi V."/>
            <person name="Bustamante F.O."/>
            <person name="Brasileiro-Vidal A.C."/>
            <person name="Benko-Iseppon A.M."/>
        </authorList>
    </citation>
    <scope>NUCLEOTIDE SEQUENCE [LARGE SCALE GENOMIC DNA]</scope>
    <source>
        <tissue evidence="2">Leaves</tissue>
    </source>
</reference>
<name>A0ABU6TVQ8_9FABA</name>
<keyword evidence="3" id="KW-1185">Reference proteome</keyword>
<sequence length="234" mass="25794">NFEPVARAAAGRPSNGAVAGELKTCALVHLLSLQMDGNFAFMNVQGWDPSQIGYHSDNSSDGYFSCEDSLSACQINNDEFQHQARFEAMFETLVQERAEILENQKRLEAQLLTVAELASSVFRQSAPPMSPCQEEGLGAITLRSVTQLKGPTGESPNSDSITSEERNLQRNVEHKEKLPTTEQETTSGHNERVVDPNLHSLPFPSAAKKTRKAKPADPRIVELLKKVEVTMPLF</sequence>
<dbReference type="Proteomes" id="UP001341840">
    <property type="component" value="Unassembled WGS sequence"/>
</dbReference>
<gene>
    <name evidence="2" type="ORF">PIB30_093546</name>
</gene>
<feature type="compositionally biased region" description="Polar residues" evidence="1">
    <location>
        <begin position="148"/>
        <end position="161"/>
    </location>
</feature>
<comment type="caution">
    <text evidence="2">The sequence shown here is derived from an EMBL/GenBank/DDBJ whole genome shotgun (WGS) entry which is preliminary data.</text>
</comment>